<proteinExistence type="predicted"/>
<dbReference type="HOGENOM" id="CLU_177954_0_0_1"/>
<name>A0A0C3P834_PISTI</name>
<keyword evidence="2" id="KW-1185">Reference proteome</keyword>
<protein>
    <submittedName>
        <fullName evidence="1">Uncharacterized protein</fullName>
    </submittedName>
</protein>
<evidence type="ECO:0000313" key="2">
    <source>
        <dbReference type="Proteomes" id="UP000054217"/>
    </source>
</evidence>
<dbReference type="Proteomes" id="UP000054217">
    <property type="component" value="Unassembled WGS sequence"/>
</dbReference>
<gene>
    <name evidence="1" type="ORF">M404DRAFT_145411</name>
</gene>
<dbReference type="AlphaFoldDB" id="A0A0C3P834"/>
<dbReference type="EMBL" id="KN831975">
    <property type="protein sequence ID" value="KIO03639.1"/>
    <property type="molecule type" value="Genomic_DNA"/>
</dbReference>
<reference evidence="2" key="2">
    <citation type="submission" date="2015-01" db="EMBL/GenBank/DDBJ databases">
        <title>Evolutionary Origins and Diversification of the Mycorrhizal Mutualists.</title>
        <authorList>
            <consortium name="DOE Joint Genome Institute"/>
            <consortium name="Mycorrhizal Genomics Consortium"/>
            <person name="Kohler A."/>
            <person name="Kuo A."/>
            <person name="Nagy L.G."/>
            <person name="Floudas D."/>
            <person name="Copeland A."/>
            <person name="Barry K.W."/>
            <person name="Cichocki N."/>
            <person name="Veneault-Fourrey C."/>
            <person name="LaButti K."/>
            <person name="Lindquist E.A."/>
            <person name="Lipzen A."/>
            <person name="Lundell T."/>
            <person name="Morin E."/>
            <person name="Murat C."/>
            <person name="Riley R."/>
            <person name="Ohm R."/>
            <person name="Sun H."/>
            <person name="Tunlid A."/>
            <person name="Henrissat B."/>
            <person name="Grigoriev I.V."/>
            <person name="Hibbett D.S."/>
            <person name="Martin F."/>
        </authorList>
    </citation>
    <scope>NUCLEOTIDE SEQUENCE [LARGE SCALE GENOMIC DNA]</scope>
    <source>
        <strain evidence="2">Marx 270</strain>
    </source>
</reference>
<sequence>MAFICLKANTLAKDLWPEENKLAISLHVKGRTLADWEYFPSTLEEMTSWATIVNNGENTNWNHNNLLVYKSPPLCSPSTFFPVSVHLFSFLQSFQIGSHGNWQW</sequence>
<reference evidence="1 2" key="1">
    <citation type="submission" date="2014-04" db="EMBL/GenBank/DDBJ databases">
        <authorList>
            <consortium name="DOE Joint Genome Institute"/>
            <person name="Kuo A."/>
            <person name="Kohler A."/>
            <person name="Costa M.D."/>
            <person name="Nagy L.G."/>
            <person name="Floudas D."/>
            <person name="Copeland A."/>
            <person name="Barry K.W."/>
            <person name="Cichocki N."/>
            <person name="Veneault-Fourrey C."/>
            <person name="LaButti K."/>
            <person name="Lindquist E.A."/>
            <person name="Lipzen A."/>
            <person name="Lundell T."/>
            <person name="Morin E."/>
            <person name="Murat C."/>
            <person name="Sun H."/>
            <person name="Tunlid A."/>
            <person name="Henrissat B."/>
            <person name="Grigoriev I.V."/>
            <person name="Hibbett D.S."/>
            <person name="Martin F."/>
            <person name="Nordberg H.P."/>
            <person name="Cantor M.N."/>
            <person name="Hua S.X."/>
        </authorList>
    </citation>
    <scope>NUCLEOTIDE SEQUENCE [LARGE SCALE GENOMIC DNA]</scope>
    <source>
        <strain evidence="1 2">Marx 270</strain>
    </source>
</reference>
<dbReference type="OrthoDB" id="2615814at2759"/>
<dbReference type="InParanoid" id="A0A0C3P834"/>
<organism evidence="1 2">
    <name type="scientific">Pisolithus tinctorius Marx 270</name>
    <dbReference type="NCBI Taxonomy" id="870435"/>
    <lineage>
        <taxon>Eukaryota</taxon>
        <taxon>Fungi</taxon>
        <taxon>Dikarya</taxon>
        <taxon>Basidiomycota</taxon>
        <taxon>Agaricomycotina</taxon>
        <taxon>Agaricomycetes</taxon>
        <taxon>Agaricomycetidae</taxon>
        <taxon>Boletales</taxon>
        <taxon>Sclerodermatineae</taxon>
        <taxon>Pisolithaceae</taxon>
        <taxon>Pisolithus</taxon>
    </lineage>
</organism>
<accession>A0A0C3P834</accession>
<evidence type="ECO:0000313" key="1">
    <source>
        <dbReference type="EMBL" id="KIO03639.1"/>
    </source>
</evidence>